<dbReference type="PANTHER" id="PTHR10668">
    <property type="entry name" value="PHYTOENE DEHYDROGENASE"/>
    <property type="match status" value="1"/>
</dbReference>
<protein>
    <submittedName>
        <fullName evidence="1">NAD(P)/FAD-dependent oxidoreductase</fullName>
    </submittedName>
</protein>
<evidence type="ECO:0000313" key="2">
    <source>
        <dbReference type="Proteomes" id="UP000523139"/>
    </source>
</evidence>
<dbReference type="Gene3D" id="3.90.660.50">
    <property type="match status" value="1"/>
</dbReference>
<dbReference type="EMBL" id="JABAHY010000013">
    <property type="protein sequence ID" value="NLS10727.1"/>
    <property type="molecule type" value="Genomic_DNA"/>
</dbReference>
<organism evidence="1 2">
    <name type="scientific">Nesterenkonia sedimenti</name>
    <dbReference type="NCBI Taxonomy" id="1463632"/>
    <lineage>
        <taxon>Bacteria</taxon>
        <taxon>Bacillati</taxon>
        <taxon>Actinomycetota</taxon>
        <taxon>Actinomycetes</taxon>
        <taxon>Micrococcales</taxon>
        <taxon>Micrococcaceae</taxon>
        <taxon>Nesterenkonia</taxon>
    </lineage>
</organism>
<dbReference type="InterPro" id="IPR036188">
    <property type="entry name" value="FAD/NAD-bd_sf"/>
</dbReference>
<comment type="caution">
    <text evidence="1">The sequence shown here is derived from an EMBL/GenBank/DDBJ whole genome shotgun (WGS) entry which is preliminary data.</text>
</comment>
<dbReference type="RefSeq" id="WP_168888208.1">
    <property type="nucleotide sequence ID" value="NZ_JABAHY010000013.1"/>
</dbReference>
<gene>
    <name evidence="1" type="ORF">HGQ17_12135</name>
</gene>
<sequence length="530" mass="56248">MEHHAAIVGSGLNGLVAACQLARAGWKVTVYESSDTPGGAGQSAELFGTGLISDLGASVHPLSAASPAYDALLPEDAFSWEHPGVPAAHAWGEHGDGTGEPVLLHNSLEKTAEGLGEDASLWKLIFGPLTNNWEEVRQAVFTPPSRPFSRLPTPTRVANLALRAAAFMQIGGTGIAPASQLTRAFKTQEARALFTGLAAHSTGPLNQPLTSAFGVILATAAHTVGWPVVRGGTQRITDALLAELDRLGGQVVTGFRVEGIKDSPLPGLRFGIRKNLKRRGYRIEGTRADERGRVRRTGEEVADVVVLNLTPKQVLKLRGLRLGERTERRMRHWDYGPGTVKIDYLVDGPIPWSSPQLAEAGTVHLGGSAAQITASEAAVNKGVLPGRPYVLLAQPSAADSSRTPDHRTVSWAYAHVPNGLDDAGTQRTVKMIEDEISRYAPEFRDAVLERRVWGPNELEEWNANLIGGSLTAGLGTLGQTFAGPASARQPYTTGIDGVYMCSASTPPGGGAHGMSGYNAAHAILKDTEIH</sequence>
<dbReference type="Proteomes" id="UP000523139">
    <property type="component" value="Unassembled WGS sequence"/>
</dbReference>
<reference evidence="1 2" key="1">
    <citation type="submission" date="2020-04" db="EMBL/GenBank/DDBJ databases">
        <title>Nesterenkonia sp. nov., isolated from marine sediment.</title>
        <authorList>
            <person name="Zhang G."/>
        </authorList>
    </citation>
    <scope>NUCLEOTIDE SEQUENCE [LARGE SCALE GENOMIC DNA]</scope>
    <source>
        <strain evidence="1 2">MY13</strain>
    </source>
</reference>
<dbReference type="Gene3D" id="3.50.50.60">
    <property type="entry name" value="FAD/NAD(P)-binding domain"/>
    <property type="match status" value="2"/>
</dbReference>
<accession>A0A7X8TLR7</accession>
<dbReference type="AlphaFoldDB" id="A0A7X8TLR7"/>
<proteinExistence type="predicted"/>
<keyword evidence="2" id="KW-1185">Reference proteome</keyword>
<dbReference type="SUPFAM" id="SSF51905">
    <property type="entry name" value="FAD/NAD(P)-binding domain"/>
    <property type="match status" value="1"/>
</dbReference>
<name>A0A7X8TLR7_9MICC</name>
<dbReference type="PANTHER" id="PTHR10668:SF105">
    <property type="entry name" value="DEHYDROGENASE-RELATED"/>
    <property type="match status" value="1"/>
</dbReference>
<dbReference type="Pfam" id="PF13450">
    <property type="entry name" value="NAD_binding_8"/>
    <property type="match status" value="1"/>
</dbReference>
<evidence type="ECO:0000313" key="1">
    <source>
        <dbReference type="EMBL" id="NLS10727.1"/>
    </source>
</evidence>